<dbReference type="EMBL" id="JAPFFI010000023">
    <property type="protein sequence ID" value="KAJ6323198.1"/>
    <property type="molecule type" value="Genomic_DNA"/>
</dbReference>
<proteinExistence type="predicted"/>
<evidence type="ECO:0000313" key="3">
    <source>
        <dbReference type="Proteomes" id="UP001141253"/>
    </source>
</evidence>
<reference evidence="2" key="2">
    <citation type="journal article" date="2023" name="Int. J. Mol. Sci.">
        <title>De Novo Assembly and Annotation of 11 Diverse Shrub Willow (Salix) Genomes Reveals Novel Gene Organization in Sex-Linked Regions.</title>
        <authorList>
            <person name="Hyden B."/>
            <person name="Feng K."/>
            <person name="Yates T.B."/>
            <person name="Jawdy S."/>
            <person name="Cereghino C."/>
            <person name="Smart L.B."/>
            <person name="Muchero W."/>
        </authorList>
    </citation>
    <scope>NUCLEOTIDE SEQUENCE</scope>
    <source>
        <tissue evidence="2">Shoot tip</tissue>
    </source>
</reference>
<reference evidence="2" key="1">
    <citation type="submission" date="2022-10" db="EMBL/GenBank/DDBJ databases">
        <authorList>
            <person name="Hyden B.L."/>
            <person name="Feng K."/>
            <person name="Yates T."/>
            <person name="Jawdy S."/>
            <person name="Smart L.B."/>
            <person name="Muchero W."/>
        </authorList>
    </citation>
    <scope>NUCLEOTIDE SEQUENCE</scope>
    <source>
        <tissue evidence="2">Shoot tip</tissue>
    </source>
</reference>
<keyword evidence="3" id="KW-1185">Reference proteome</keyword>
<keyword evidence="1" id="KW-0472">Membrane</keyword>
<dbReference type="Proteomes" id="UP001141253">
    <property type="component" value="Chromosome 8"/>
</dbReference>
<sequence length="91" mass="10307">MADHGRSRFSYVQEWSSALEHREACLAVAFLAVFLAMVFIPEQRFAAPLKFFWENEIPSPASHGIASLQTSTLANASTLRRPWQGAERLVW</sequence>
<comment type="caution">
    <text evidence="2">The sequence shown here is derived from an EMBL/GenBank/DDBJ whole genome shotgun (WGS) entry which is preliminary data.</text>
</comment>
<organism evidence="2 3">
    <name type="scientific">Salix suchowensis</name>
    <dbReference type="NCBI Taxonomy" id="1278906"/>
    <lineage>
        <taxon>Eukaryota</taxon>
        <taxon>Viridiplantae</taxon>
        <taxon>Streptophyta</taxon>
        <taxon>Embryophyta</taxon>
        <taxon>Tracheophyta</taxon>
        <taxon>Spermatophyta</taxon>
        <taxon>Magnoliopsida</taxon>
        <taxon>eudicotyledons</taxon>
        <taxon>Gunneridae</taxon>
        <taxon>Pentapetalae</taxon>
        <taxon>rosids</taxon>
        <taxon>fabids</taxon>
        <taxon>Malpighiales</taxon>
        <taxon>Salicaceae</taxon>
        <taxon>Saliceae</taxon>
        <taxon>Salix</taxon>
    </lineage>
</organism>
<keyword evidence="1" id="KW-0812">Transmembrane</keyword>
<name>A0ABQ9A6J8_9ROSI</name>
<accession>A0ABQ9A6J8</accession>
<evidence type="ECO:0000313" key="2">
    <source>
        <dbReference type="EMBL" id="KAJ6323198.1"/>
    </source>
</evidence>
<evidence type="ECO:0000256" key="1">
    <source>
        <dbReference type="SAM" id="Phobius"/>
    </source>
</evidence>
<keyword evidence="1" id="KW-1133">Transmembrane helix</keyword>
<feature type="transmembrane region" description="Helical" evidence="1">
    <location>
        <begin position="21"/>
        <end position="40"/>
    </location>
</feature>
<protein>
    <submittedName>
        <fullName evidence="2">Uncharacterized protein</fullName>
    </submittedName>
</protein>
<gene>
    <name evidence="2" type="ORF">OIU77_012934</name>
</gene>